<dbReference type="RefSeq" id="WP_348267414.1">
    <property type="nucleotide sequence ID" value="NZ_CP121194.1"/>
</dbReference>
<feature type="transmembrane region" description="Helical" evidence="1">
    <location>
        <begin position="341"/>
        <end position="360"/>
    </location>
</feature>
<feature type="transmembrane region" description="Helical" evidence="1">
    <location>
        <begin position="372"/>
        <end position="392"/>
    </location>
</feature>
<accession>A0AAU7D7H0</accession>
<dbReference type="EMBL" id="CP121195">
    <property type="protein sequence ID" value="XBH13341.1"/>
    <property type="molecule type" value="Genomic_DNA"/>
</dbReference>
<dbReference type="EMBL" id="CP121194">
    <property type="protein sequence ID" value="XBH09906.1"/>
    <property type="molecule type" value="Genomic_DNA"/>
</dbReference>
<keyword evidence="1" id="KW-0472">Membrane</keyword>
<gene>
    <name evidence="2" type="ORF">P4G45_15670</name>
    <name evidence="3" type="ORF">P8936_16880</name>
</gene>
<dbReference type="KEGG" id="epl:P4G45_15670"/>
<feature type="transmembrane region" description="Helical" evidence="1">
    <location>
        <begin position="85"/>
        <end position="105"/>
    </location>
</feature>
<feature type="transmembrane region" description="Helical" evidence="1">
    <location>
        <begin position="40"/>
        <end position="65"/>
    </location>
</feature>
<proteinExistence type="predicted"/>
<name>A0AAU7D7H0_9BACT</name>
<sequence length="402" mass="45717">MQISTPDVNSYFESIKQSFEETLAARTSMDKSYDGLPTSFIFFFLLLFSLVPAIPALAYFSSRWISKPIVVNYRGSHVLPIHSFLFWYLGCTVFFALLFSLRLKYSSMREKRSKRIIKTDEFLNEPQLRFALCYSVIYEIESYRTNKRPIHMEKARIHWRKLLGSLEVLLGSGGYWVDNASNAPLESGEMLDTELLGPRHLRQNKQFFPQVHDLLKNFSWFKLEPVTESIIIGFDGLRSKLNDRIAAKKDLFQVSACLTPLSVYLYTQIPDIPDTEEDRSYFAERETIALNAFAQEISQLSPYTSEHHVAPGTQQTAAKKAQIRSVISSTVGNPSTFIRFFWTWCVIQFFLGIAVPIFVLTIKSIKFDSTLIALLIGSPLAIAAALTAIPATSRNSDNPSQP</sequence>
<reference evidence="3" key="1">
    <citation type="submission" date="2023-03" db="EMBL/GenBank/DDBJ databases">
        <title>Edaphobacter sp.</title>
        <authorList>
            <person name="Huber K.J."/>
            <person name="Papendorf J."/>
            <person name="Pilke C."/>
            <person name="Bunk B."/>
            <person name="Sproeer C."/>
            <person name="Pester M."/>
        </authorList>
    </citation>
    <scope>NUCLEOTIDE SEQUENCE</scope>
    <source>
        <strain evidence="2">DSM 109919</strain>
        <strain evidence="3">DSM 109920</strain>
    </source>
</reference>
<evidence type="ECO:0000256" key="1">
    <source>
        <dbReference type="SAM" id="Phobius"/>
    </source>
</evidence>
<dbReference type="AlphaFoldDB" id="A0AAU7D7H0"/>
<keyword evidence="1" id="KW-0812">Transmembrane</keyword>
<evidence type="ECO:0000313" key="3">
    <source>
        <dbReference type="EMBL" id="XBH13341.1"/>
    </source>
</evidence>
<organism evidence="3">
    <name type="scientific">Edaphobacter paludis</name>
    <dbReference type="NCBI Taxonomy" id="3035702"/>
    <lineage>
        <taxon>Bacteria</taxon>
        <taxon>Pseudomonadati</taxon>
        <taxon>Acidobacteriota</taxon>
        <taxon>Terriglobia</taxon>
        <taxon>Terriglobales</taxon>
        <taxon>Acidobacteriaceae</taxon>
        <taxon>Edaphobacter</taxon>
    </lineage>
</organism>
<evidence type="ECO:0000313" key="2">
    <source>
        <dbReference type="EMBL" id="XBH09906.1"/>
    </source>
</evidence>
<accession>A0AAU7CXI0</accession>
<protein>
    <submittedName>
        <fullName evidence="3">Uncharacterized protein</fullName>
    </submittedName>
</protein>
<keyword evidence="1" id="KW-1133">Transmembrane helix</keyword>